<dbReference type="Proteomes" id="UP000198386">
    <property type="component" value="Unassembled WGS sequence"/>
</dbReference>
<sequence length="130" mass="13172">MSRVAAVLLALACAGCAEEAGTPDAFTGRDPLPACPVQVLGQGEGIAPDALACLDAGRSVDGAELAVTRPTTEGDPVTTWYRARPGVPGLEVFVDGTRDRFGTGDWVRLDCPAATGPDDGLGGCTETVLG</sequence>
<evidence type="ECO:0000256" key="1">
    <source>
        <dbReference type="SAM" id="SignalP"/>
    </source>
</evidence>
<dbReference type="AlphaFoldDB" id="A0A239A8R3"/>
<dbReference type="OrthoDB" id="4227064at2"/>
<dbReference type="RefSeq" id="WP_089402371.1">
    <property type="nucleotide sequence ID" value="NZ_FZOH01000001.1"/>
</dbReference>
<keyword evidence="1" id="KW-0732">Signal</keyword>
<dbReference type="EMBL" id="FZOH01000001">
    <property type="protein sequence ID" value="SNR91468.1"/>
    <property type="molecule type" value="Genomic_DNA"/>
</dbReference>
<evidence type="ECO:0000313" key="3">
    <source>
        <dbReference type="Proteomes" id="UP000198386"/>
    </source>
</evidence>
<proteinExistence type="predicted"/>
<feature type="chain" id="PRO_5038861784" description="Ig-like domain-containing protein" evidence="1">
    <location>
        <begin position="20"/>
        <end position="130"/>
    </location>
</feature>
<organism evidence="2 3">
    <name type="scientific">Geodermatophilus saharensis</name>
    <dbReference type="NCBI Taxonomy" id="1137994"/>
    <lineage>
        <taxon>Bacteria</taxon>
        <taxon>Bacillati</taxon>
        <taxon>Actinomycetota</taxon>
        <taxon>Actinomycetes</taxon>
        <taxon>Geodermatophilales</taxon>
        <taxon>Geodermatophilaceae</taxon>
        <taxon>Geodermatophilus</taxon>
    </lineage>
</organism>
<keyword evidence="3" id="KW-1185">Reference proteome</keyword>
<feature type="signal peptide" evidence="1">
    <location>
        <begin position="1"/>
        <end position="19"/>
    </location>
</feature>
<reference evidence="3" key="1">
    <citation type="submission" date="2017-06" db="EMBL/GenBank/DDBJ databases">
        <authorList>
            <person name="Varghese N."/>
            <person name="Submissions S."/>
        </authorList>
    </citation>
    <scope>NUCLEOTIDE SEQUENCE [LARGE SCALE GENOMIC DNA]</scope>
    <source>
        <strain evidence="3">DSM 45423</strain>
    </source>
</reference>
<evidence type="ECO:0008006" key="4">
    <source>
        <dbReference type="Google" id="ProtNLM"/>
    </source>
</evidence>
<evidence type="ECO:0000313" key="2">
    <source>
        <dbReference type="EMBL" id="SNR91468.1"/>
    </source>
</evidence>
<gene>
    <name evidence="2" type="ORF">SAMN04488107_0609</name>
</gene>
<protein>
    <recommendedName>
        <fullName evidence="4">Ig-like domain-containing protein</fullName>
    </recommendedName>
</protein>
<accession>A0A239A8R3</accession>
<name>A0A239A8R3_9ACTN</name>